<sequence>MNKNALLAFLLSFIPGAGHLYLGRKVRAFFYAAGFFGPIMLILLIVSMTNGLGRDAGYFLIAVSLAFAAFNMIDMIITLLSPTSSFNRRPAVYPQHTSQDGGTHTGYGEPNKPNNPYNPYNAYSDPLPADSYAEANRQQNERFLTILLSFIPGLGHFQIGLMHRGLAFLISFFGLITMVFFVSQVTRVEGFFVFLFALPVIILYSVFDAVQLLHRKQRGEELVDRTIFEELEQSREEGRKSKIIAMLLSVFPGAGHMYLGLQRRGLQIMAAFLFAIYIMDVLRLSIFLFVIPILWFYSLFDAMQLVSKGREEELKDIPVINWLLHNQKWLGIALLAIGSYYLIDQMLLKVLERMVPEWRLTMWFHEYLQIFIVSTLFIGAGLRMLIGGGTAKKDGGSS</sequence>
<feature type="transmembrane region" description="Helical" evidence="2">
    <location>
        <begin position="58"/>
        <end position="80"/>
    </location>
</feature>
<feature type="transmembrane region" description="Helical" evidence="2">
    <location>
        <begin position="367"/>
        <end position="386"/>
    </location>
</feature>
<name>A0ABS4IYB4_9BACL</name>
<reference evidence="3 4" key="1">
    <citation type="submission" date="2021-03" db="EMBL/GenBank/DDBJ databases">
        <title>Genomic Encyclopedia of Type Strains, Phase IV (KMG-IV): sequencing the most valuable type-strain genomes for metagenomic binning, comparative biology and taxonomic classification.</title>
        <authorList>
            <person name="Goeker M."/>
        </authorList>
    </citation>
    <scope>NUCLEOTIDE SEQUENCE [LARGE SCALE GENOMIC DNA]</scope>
    <source>
        <strain evidence="3 4">DSM 26048</strain>
    </source>
</reference>
<keyword evidence="2" id="KW-1133">Transmembrane helix</keyword>
<organism evidence="3 4">
    <name type="scientific">Paenibacillus eucommiae</name>
    <dbReference type="NCBI Taxonomy" id="1355755"/>
    <lineage>
        <taxon>Bacteria</taxon>
        <taxon>Bacillati</taxon>
        <taxon>Bacillota</taxon>
        <taxon>Bacilli</taxon>
        <taxon>Bacillales</taxon>
        <taxon>Paenibacillaceae</taxon>
        <taxon>Paenibacillus</taxon>
    </lineage>
</organism>
<keyword evidence="2" id="KW-0472">Membrane</keyword>
<proteinExistence type="predicted"/>
<evidence type="ECO:0000313" key="3">
    <source>
        <dbReference type="EMBL" id="MBP1992568.1"/>
    </source>
</evidence>
<feature type="transmembrane region" description="Helical" evidence="2">
    <location>
        <begin position="243"/>
        <end position="261"/>
    </location>
</feature>
<feature type="transmembrane region" description="Helical" evidence="2">
    <location>
        <begin position="28"/>
        <end position="46"/>
    </location>
</feature>
<keyword evidence="2" id="KW-0812">Transmembrane</keyword>
<feature type="transmembrane region" description="Helical" evidence="2">
    <location>
        <begin position="142"/>
        <end position="159"/>
    </location>
</feature>
<evidence type="ECO:0000256" key="1">
    <source>
        <dbReference type="SAM" id="MobiDB-lite"/>
    </source>
</evidence>
<feature type="region of interest" description="Disordered" evidence="1">
    <location>
        <begin position="91"/>
        <end position="111"/>
    </location>
</feature>
<protein>
    <submittedName>
        <fullName evidence="3">TM2 domain-containing membrane protein YozV</fullName>
    </submittedName>
</protein>
<dbReference type="EMBL" id="JAGGLB010000014">
    <property type="protein sequence ID" value="MBP1992568.1"/>
    <property type="molecule type" value="Genomic_DNA"/>
</dbReference>
<gene>
    <name evidence="3" type="ORF">J2Z66_004177</name>
</gene>
<accession>A0ABS4IYB4</accession>
<feature type="transmembrane region" description="Helical" evidence="2">
    <location>
        <begin position="267"/>
        <end position="300"/>
    </location>
</feature>
<keyword evidence="4" id="KW-1185">Reference proteome</keyword>
<comment type="caution">
    <text evidence="3">The sequence shown here is derived from an EMBL/GenBank/DDBJ whole genome shotgun (WGS) entry which is preliminary data.</text>
</comment>
<evidence type="ECO:0000313" key="4">
    <source>
        <dbReference type="Proteomes" id="UP001519287"/>
    </source>
</evidence>
<feature type="transmembrane region" description="Helical" evidence="2">
    <location>
        <begin position="191"/>
        <end position="210"/>
    </location>
</feature>
<feature type="transmembrane region" description="Helical" evidence="2">
    <location>
        <begin position="329"/>
        <end position="347"/>
    </location>
</feature>
<evidence type="ECO:0000256" key="2">
    <source>
        <dbReference type="SAM" id="Phobius"/>
    </source>
</evidence>
<dbReference type="RefSeq" id="WP_209973691.1">
    <property type="nucleotide sequence ID" value="NZ_JAGGLB010000014.1"/>
</dbReference>
<feature type="transmembrane region" description="Helical" evidence="2">
    <location>
        <begin position="166"/>
        <end position="185"/>
    </location>
</feature>
<dbReference type="Proteomes" id="UP001519287">
    <property type="component" value="Unassembled WGS sequence"/>
</dbReference>